<protein>
    <recommendedName>
        <fullName evidence="2">Glycosyl transferase family 1 domain-containing protein</fullName>
    </recommendedName>
</protein>
<sequence>PKDLAKKIVSFFNKKNSTIIKSNIHKSYKYVLKEFNIEKYFTQINRIYKNLFQENHL</sequence>
<evidence type="ECO:0008006" key="2">
    <source>
        <dbReference type="Google" id="ProtNLM"/>
    </source>
</evidence>
<accession>X1UT84</accession>
<dbReference type="EMBL" id="BARW01032714">
    <property type="protein sequence ID" value="GAJ03086.1"/>
    <property type="molecule type" value="Genomic_DNA"/>
</dbReference>
<organism evidence="1">
    <name type="scientific">marine sediment metagenome</name>
    <dbReference type="NCBI Taxonomy" id="412755"/>
    <lineage>
        <taxon>unclassified sequences</taxon>
        <taxon>metagenomes</taxon>
        <taxon>ecological metagenomes</taxon>
    </lineage>
</organism>
<proteinExistence type="predicted"/>
<reference evidence="1" key="1">
    <citation type="journal article" date="2014" name="Front. Microbiol.">
        <title>High frequency of phylogenetically diverse reductive dehalogenase-homologous genes in deep subseafloor sedimentary metagenomes.</title>
        <authorList>
            <person name="Kawai M."/>
            <person name="Futagami T."/>
            <person name="Toyoda A."/>
            <person name="Takaki Y."/>
            <person name="Nishi S."/>
            <person name="Hori S."/>
            <person name="Arai W."/>
            <person name="Tsubouchi T."/>
            <person name="Morono Y."/>
            <person name="Uchiyama I."/>
            <person name="Ito T."/>
            <person name="Fujiyama A."/>
            <person name="Inagaki F."/>
            <person name="Takami H."/>
        </authorList>
    </citation>
    <scope>NUCLEOTIDE SEQUENCE</scope>
    <source>
        <strain evidence="1">Expedition CK06-06</strain>
    </source>
</reference>
<evidence type="ECO:0000313" key="1">
    <source>
        <dbReference type="EMBL" id="GAJ03086.1"/>
    </source>
</evidence>
<name>X1UT84_9ZZZZ</name>
<comment type="caution">
    <text evidence="1">The sequence shown here is derived from an EMBL/GenBank/DDBJ whole genome shotgun (WGS) entry which is preliminary data.</text>
</comment>
<dbReference type="AlphaFoldDB" id="X1UT84"/>
<feature type="non-terminal residue" evidence="1">
    <location>
        <position position="1"/>
    </location>
</feature>
<gene>
    <name evidence="1" type="ORF">S12H4_51712</name>
</gene>